<feature type="DNA-binding region" description="Fork-head" evidence="2">
    <location>
        <begin position="75"/>
        <end position="118"/>
    </location>
</feature>
<dbReference type="GO" id="GO:0000981">
    <property type="term" value="F:DNA-binding transcription factor activity, RNA polymerase II-specific"/>
    <property type="evidence" value="ECO:0007669"/>
    <property type="project" value="TreeGrafter"/>
</dbReference>
<keyword evidence="2" id="KW-0539">Nucleus</keyword>
<dbReference type="GO" id="GO:0000978">
    <property type="term" value="F:RNA polymerase II cis-regulatory region sequence-specific DNA binding"/>
    <property type="evidence" value="ECO:0007669"/>
    <property type="project" value="TreeGrafter"/>
</dbReference>
<reference evidence="4" key="1">
    <citation type="submission" date="2018-11" db="EMBL/GenBank/DDBJ databases">
        <authorList>
            <person name="Alioto T."/>
            <person name="Alioto T."/>
        </authorList>
    </citation>
    <scope>NUCLEOTIDE SEQUENCE</scope>
</reference>
<accession>A0A8B6D956</accession>
<dbReference type="OrthoDB" id="8057316at2759"/>
<dbReference type="AlphaFoldDB" id="A0A8B6D956"/>
<dbReference type="PANTHER" id="PTHR11829">
    <property type="entry name" value="FORKHEAD BOX PROTEIN"/>
    <property type="match status" value="1"/>
</dbReference>
<evidence type="ECO:0000313" key="4">
    <source>
        <dbReference type="EMBL" id="VDI15907.1"/>
    </source>
</evidence>
<keyword evidence="1 2" id="KW-0238">DNA-binding</keyword>
<comment type="caution">
    <text evidence="4">The sequence shown here is derived from an EMBL/GenBank/DDBJ whole genome shotgun (WGS) entry which is preliminary data.</text>
</comment>
<dbReference type="InterPro" id="IPR036390">
    <property type="entry name" value="WH_DNA-bd_sf"/>
</dbReference>
<gene>
    <name evidence="4" type="ORF">MGAL_10B093786</name>
</gene>
<dbReference type="GO" id="GO:0005634">
    <property type="term" value="C:nucleus"/>
    <property type="evidence" value="ECO:0007669"/>
    <property type="project" value="UniProtKB-SubCell"/>
</dbReference>
<feature type="domain" description="Fork-head" evidence="3">
    <location>
        <begin position="75"/>
        <end position="118"/>
    </location>
</feature>
<organism evidence="4 5">
    <name type="scientific">Mytilus galloprovincialis</name>
    <name type="common">Mediterranean mussel</name>
    <dbReference type="NCBI Taxonomy" id="29158"/>
    <lineage>
        <taxon>Eukaryota</taxon>
        <taxon>Metazoa</taxon>
        <taxon>Spiralia</taxon>
        <taxon>Lophotrochozoa</taxon>
        <taxon>Mollusca</taxon>
        <taxon>Bivalvia</taxon>
        <taxon>Autobranchia</taxon>
        <taxon>Pteriomorphia</taxon>
        <taxon>Mytilida</taxon>
        <taxon>Mytiloidea</taxon>
        <taxon>Mytilidae</taxon>
        <taxon>Mytilinae</taxon>
        <taxon>Mytilus</taxon>
    </lineage>
</organism>
<dbReference type="SUPFAM" id="SSF46785">
    <property type="entry name" value="Winged helix' DNA-binding domain"/>
    <property type="match status" value="1"/>
</dbReference>
<sequence length="118" mass="13392">MNNSQLSIYQLTIGYPEIVKRDSISRMGDGVGTPSLYTSATDSSYSNSIESNTQIQLYSDRPINHGLSYSDIKQKPSHSYVAMISMAILSKPNKKILLNDIYYYIMDTFPFYNNKEKA</sequence>
<dbReference type="Pfam" id="PF00250">
    <property type="entry name" value="Forkhead"/>
    <property type="match status" value="1"/>
</dbReference>
<evidence type="ECO:0000259" key="3">
    <source>
        <dbReference type="PROSITE" id="PS50039"/>
    </source>
</evidence>
<dbReference type="InterPro" id="IPR001766">
    <property type="entry name" value="Fork_head_dom"/>
</dbReference>
<dbReference type="Proteomes" id="UP000596742">
    <property type="component" value="Unassembled WGS sequence"/>
</dbReference>
<dbReference type="Gene3D" id="1.10.10.10">
    <property type="entry name" value="Winged helix-like DNA-binding domain superfamily/Winged helix DNA-binding domain"/>
    <property type="match status" value="1"/>
</dbReference>
<evidence type="ECO:0000256" key="2">
    <source>
        <dbReference type="PROSITE-ProRule" id="PRU00089"/>
    </source>
</evidence>
<keyword evidence="5" id="KW-1185">Reference proteome</keyword>
<dbReference type="PROSITE" id="PS50039">
    <property type="entry name" value="FORK_HEAD_3"/>
    <property type="match status" value="1"/>
</dbReference>
<dbReference type="GO" id="GO:0030154">
    <property type="term" value="P:cell differentiation"/>
    <property type="evidence" value="ECO:0007669"/>
    <property type="project" value="TreeGrafter"/>
</dbReference>
<dbReference type="InterPro" id="IPR050211">
    <property type="entry name" value="FOX_domain-containing"/>
</dbReference>
<dbReference type="EMBL" id="UYJE01003034">
    <property type="protein sequence ID" value="VDI15907.1"/>
    <property type="molecule type" value="Genomic_DNA"/>
</dbReference>
<name>A0A8B6D956_MYTGA</name>
<comment type="subcellular location">
    <subcellularLocation>
        <location evidence="2">Nucleus</location>
    </subcellularLocation>
</comment>
<dbReference type="PRINTS" id="PR00053">
    <property type="entry name" value="FORKHEAD"/>
</dbReference>
<evidence type="ECO:0000313" key="5">
    <source>
        <dbReference type="Proteomes" id="UP000596742"/>
    </source>
</evidence>
<protein>
    <recommendedName>
        <fullName evidence="3">Fork-head domain-containing protein</fullName>
    </recommendedName>
</protein>
<dbReference type="PANTHER" id="PTHR11829:SF142">
    <property type="entry name" value="FORK-HEAD DOMAIN-CONTAINING PROTEIN"/>
    <property type="match status" value="1"/>
</dbReference>
<dbReference type="GO" id="GO:0009653">
    <property type="term" value="P:anatomical structure morphogenesis"/>
    <property type="evidence" value="ECO:0007669"/>
    <property type="project" value="TreeGrafter"/>
</dbReference>
<dbReference type="InterPro" id="IPR036388">
    <property type="entry name" value="WH-like_DNA-bd_sf"/>
</dbReference>
<evidence type="ECO:0000256" key="1">
    <source>
        <dbReference type="ARBA" id="ARBA00023125"/>
    </source>
</evidence>
<proteinExistence type="predicted"/>